<keyword evidence="7" id="KW-1185">Reference proteome</keyword>
<organism evidence="6 7">
    <name type="scientific">Clostridium luticellarii</name>
    <dbReference type="NCBI Taxonomy" id="1691940"/>
    <lineage>
        <taxon>Bacteria</taxon>
        <taxon>Bacillati</taxon>
        <taxon>Bacillota</taxon>
        <taxon>Clostridia</taxon>
        <taxon>Eubacteriales</taxon>
        <taxon>Clostridiaceae</taxon>
        <taxon>Clostridium</taxon>
    </lineage>
</organism>
<evidence type="ECO:0000313" key="7">
    <source>
        <dbReference type="Proteomes" id="UP000237798"/>
    </source>
</evidence>
<dbReference type="CDD" id="cd00408">
    <property type="entry name" value="DHDPS-like"/>
    <property type="match status" value="1"/>
</dbReference>
<evidence type="ECO:0000313" key="6">
    <source>
        <dbReference type="EMBL" id="PRR83820.1"/>
    </source>
</evidence>
<keyword evidence="2" id="KW-0704">Schiff base</keyword>
<dbReference type="RefSeq" id="WP_106010158.1">
    <property type="nucleotide sequence ID" value="NZ_JALCPJ010000007.1"/>
</dbReference>
<proteinExistence type="inferred from homology"/>
<evidence type="ECO:0000256" key="4">
    <source>
        <dbReference type="PIRSR" id="PIRSR001365-1"/>
    </source>
</evidence>
<accession>A0A2T0BIX0</accession>
<dbReference type="InterPro" id="IPR020625">
    <property type="entry name" value="Schiff_base-form_aldolases_AS"/>
</dbReference>
<reference evidence="6 7" key="1">
    <citation type="submission" date="2018-03" db="EMBL/GenBank/DDBJ databases">
        <title>Genome sequence of Clostridium luticellarii DSM 29923.</title>
        <authorList>
            <person name="Poehlein A."/>
            <person name="Daniel R."/>
        </authorList>
    </citation>
    <scope>NUCLEOTIDE SEQUENCE [LARGE SCALE GENOMIC DNA]</scope>
    <source>
        <strain evidence="6 7">DSM 29923</strain>
    </source>
</reference>
<dbReference type="AlphaFoldDB" id="A0A2T0BIX0"/>
<protein>
    <submittedName>
        <fullName evidence="6">Putative 2-keto-3-deoxy-galactonate aldolase YagE</fullName>
        <ecNumber evidence="6">4.1.2.-</ecNumber>
    </submittedName>
</protein>
<name>A0A2T0BIX0_9CLOT</name>
<feature type="binding site" evidence="5">
    <location>
        <position position="207"/>
    </location>
    <ligand>
        <name>pyruvate</name>
        <dbReference type="ChEBI" id="CHEBI:15361"/>
    </ligand>
</feature>
<gene>
    <name evidence="6" type="primary">yagE_2</name>
    <name evidence="6" type="ORF">CLLU_25550</name>
</gene>
<dbReference type="PANTHER" id="PTHR12128:SF28">
    <property type="entry name" value="2-DEHYDRO-3-DEOXY-D-GLUCONATE ALDOLASE YAGE-RELATED"/>
    <property type="match status" value="1"/>
</dbReference>
<feature type="active site" description="Proton donor/acceptor" evidence="4">
    <location>
        <position position="133"/>
    </location>
</feature>
<dbReference type="PANTHER" id="PTHR12128">
    <property type="entry name" value="DIHYDRODIPICOLINATE SYNTHASE"/>
    <property type="match status" value="1"/>
</dbReference>
<dbReference type="SMART" id="SM01130">
    <property type="entry name" value="DHDPS"/>
    <property type="match status" value="1"/>
</dbReference>
<dbReference type="GO" id="GO:0016829">
    <property type="term" value="F:lyase activity"/>
    <property type="evidence" value="ECO:0007669"/>
    <property type="project" value="UniProtKB-KW"/>
</dbReference>
<keyword evidence="1 3" id="KW-0456">Lyase</keyword>
<dbReference type="SUPFAM" id="SSF51569">
    <property type="entry name" value="Aldolase"/>
    <property type="match status" value="1"/>
</dbReference>
<dbReference type="EMBL" id="PVXP01000043">
    <property type="protein sequence ID" value="PRR83820.1"/>
    <property type="molecule type" value="Genomic_DNA"/>
</dbReference>
<dbReference type="EC" id="4.1.2.-" evidence="6"/>
<dbReference type="PRINTS" id="PR00146">
    <property type="entry name" value="DHPICSNTHASE"/>
</dbReference>
<dbReference type="PROSITE" id="PS00666">
    <property type="entry name" value="DHDPS_2"/>
    <property type="match status" value="1"/>
</dbReference>
<dbReference type="Proteomes" id="UP000237798">
    <property type="component" value="Unassembled WGS sequence"/>
</dbReference>
<dbReference type="PIRSF" id="PIRSF001365">
    <property type="entry name" value="DHDPS"/>
    <property type="match status" value="1"/>
</dbReference>
<dbReference type="Gene3D" id="3.20.20.70">
    <property type="entry name" value="Aldolase class I"/>
    <property type="match status" value="1"/>
</dbReference>
<feature type="active site" description="Schiff-base intermediate with substrate" evidence="4">
    <location>
        <position position="162"/>
    </location>
</feature>
<evidence type="ECO:0000256" key="1">
    <source>
        <dbReference type="ARBA" id="ARBA00023239"/>
    </source>
</evidence>
<sequence length="294" mass="33025">MFKGIITPMVTIFKDDGTIDRKNQSTLAEKLISDGVDGVVALGSVGEFFNLSLQEKKDYVKFISGVVRKRTNLIVGTGSNDINDVIELNKYAEECGADAVLIITPYFFSLNEEYVHEYYSTIARNTDLPILLYNFPARTGTNLSPDFVFKLVTEFENIVGIKDTTDSISNVRGYVQKVKSYRRDFSIFSGFDEYLIPNLNCGGAGIIGGLTNVKAKLFIDTYKAFLNEDYAEILNNQKKVNKLMELYGLADPFIVGLKEAVRVSLDLDMNVSLKNYHIKLNEEIKQKIKELLIG</sequence>
<comment type="similarity">
    <text evidence="3">Belongs to the DapA family.</text>
</comment>
<dbReference type="OrthoDB" id="9782828at2"/>
<dbReference type="InterPro" id="IPR002220">
    <property type="entry name" value="DapA-like"/>
</dbReference>
<dbReference type="InterPro" id="IPR013785">
    <property type="entry name" value="Aldolase_TIM"/>
</dbReference>
<evidence type="ECO:0000256" key="2">
    <source>
        <dbReference type="ARBA" id="ARBA00023270"/>
    </source>
</evidence>
<comment type="caution">
    <text evidence="6">The sequence shown here is derived from an EMBL/GenBank/DDBJ whole genome shotgun (WGS) entry which is preliminary data.</text>
</comment>
<evidence type="ECO:0000256" key="5">
    <source>
        <dbReference type="PIRSR" id="PIRSR001365-2"/>
    </source>
</evidence>
<evidence type="ECO:0000256" key="3">
    <source>
        <dbReference type="PIRNR" id="PIRNR001365"/>
    </source>
</evidence>
<dbReference type="GO" id="GO:0005829">
    <property type="term" value="C:cytosol"/>
    <property type="evidence" value="ECO:0007669"/>
    <property type="project" value="TreeGrafter"/>
</dbReference>
<dbReference type="Pfam" id="PF00701">
    <property type="entry name" value="DHDPS"/>
    <property type="match status" value="1"/>
</dbReference>